<evidence type="ECO:0000256" key="2">
    <source>
        <dbReference type="ARBA" id="ARBA00022448"/>
    </source>
</evidence>
<evidence type="ECO:0000256" key="5">
    <source>
        <dbReference type="ARBA" id="ARBA00022692"/>
    </source>
</evidence>
<keyword evidence="7 9" id="KW-0472">Membrane</keyword>
<comment type="subcellular location">
    <subcellularLocation>
        <location evidence="1">Cell inner membrane</location>
        <topology evidence="1">Multi-pass membrane protein</topology>
    </subcellularLocation>
</comment>
<evidence type="ECO:0000313" key="12">
    <source>
        <dbReference type="Proteomes" id="UP000595823"/>
    </source>
</evidence>
<feature type="domain" description="Tripartite ATP-independent periplasmic transporters DctQ component" evidence="10">
    <location>
        <begin position="20"/>
        <end position="147"/>
    </location>
</feature>
<feature type="transmembrane region" description="Helical" evidence="9">
    <location>
        <begin position="84"/>
        <end position="108"/>
    </location>
</feature>
<dbReference type="GO" id="GO:0022857">
    <property type="term" value="F:transmembrane transporter activity"/>
    <property type="evidence" value="ECO:0007669"/>
    <property type="project" value="TreeGrafter"/>
</dbReference>
<evidence type="ECO:0000256" key="3">
    <source>
        <dbReference type="ARBA" id="ARBA00022475"/>
    </source>
</evidence>
<dbReference type="GO" id="GO:0005886">
    <property type="term" value="C:plasma membrane"/>
    <property type="evidence" value="ECO:0007669"/>
    <property type="project" value="UniProtKB-SubCell"/>
</dbReference>
<reference evidence="11 12" key="1">
    <citation type="submission" date="2020-06" db="EMBL/GenBank/DDBJ databases">
        <title>Genomic analysis of Salicibibacter sp. NKC5-3.</title>
        <authorList>
            <person name="Oh Y.J."/>
        </authorList>
    </citation>
    <scope>NUCLEOTIDE SEQUENCE [LARGE SCALE GENOMIC DNA]</scope>
    <source>
        <strain evidence="11 12">NKC5-3</strain>
    </source>
</reference>
<proteinExistence type="inferred from homology"/>
<dbReference type="AlphaFoldDB" id="A0A7T7CAG5"/>
<dbReference type="Proteomes" id="UP000595823">
    <property type="component" value="Chromosome"/>
</dbReference>
<evidence type="ECO:0000256" key="1">
    <source>
        <dbReference type="ARBA" id="ARBA00004429"/>
    </source>
</evidence>
<evidence type="ECO:0000256" key="6">
    <source>
        <dbReference type="ARBA" id="ARBA00022989"/>
    </source>
</evidence>
<evidence type="ECO:0000256" key="9">
    <source>
        <dbReference type="SAM" id="Phobius"/>
    </source>
</evidence>
<accession>A0A7T7CAG5</accession>
<evidence type="ECO:0000313" key="11">
    <source>
        <dbReference type="EMBL" id="QQK74704.1"/>
    </source>
</evidence>
<dbReference type="InterPro" id="IPR055348">
    <property type="entry name" value="DctQ"/>
</dbReference>
<dbReference type="RefSeq" id="WP_200126965.1">
    <property type="nucleotide sequence ID" value="NZ_CP054705.1"/>
</dbReference>
<keyword evidence="6 9" id="KW-1133">Transmembrane helix</keyword>
<feature type="transmembrane region" description="Helical" evidence="9">
    <location>
        <begin position="120"/>
        <end position="141"/>
    </location>
</feature>
<protein>
    <submittedName>
        <fullName evidence="11">TRAP transporter small permease</fullName>
    </submittedName>
</protein>
<sequence>MKILDRLEEIFISVTIMLGVLLVFVNAILRFIDIGNSWSEELTRYLIIWSTFIGASVCVRKGMHISIDLLPQLLKGAKERVLKAFIHLSAIVFSLILVVYSLEFVFFSAQMNQITPGLNIPFYIVYCVIPISGVLLTIRYIQNFINVIISSKIN</sequence>
<dbReference type="PANTHER" id="PTHR35011">
    <property type="entry name" value="2,3-DIKETO-L-GULONATE TRAP TRANSPORTER SMALL PERMEASE PROTEIN YIAM"/>
    <property type="match status" value="1"/>
</dbReference>
<keyword evidence="12" id="KW-1185">Reference proteome</keyword>
<feature type="transmembrane region" description="Helical" evidence="9">
    <location>
        <begin position="12"/>
        <end position="32"/>
    </location>
</feature>
<comment type="similarity">
    <text evidence="8">Belongs to the TRAP transporter small permease family.</text>
</comment>
<feature type="transmembrane region" description="Helical" evidence="9">
    <location>
        <begin position="44"/>
        <end position="63"/>
    </location>
</feature>
<name>A0A7T7CAG5_9BACI</name>
<keyword evidence="5 9" id="KW-0812">Transmembrane</keyword>
<keyword evidence="2" id="KW-0813">Transport</keyword>
<dbReference type="Pfam" id="PF04290">
    <property type="entry name" value="DctQ"/>
    <property type="match status" value="1"/>
</dbReference>
<dbReference type="InterPro" id="IPR007387">
    <property type="entry name" value="TRAP_DctQ"/>
</dbReference>
<dbReference type="GO" id="GO:0015740">
    <property type="term" value="P:C4-dicarboxylate transport"/>
    <property type="evidence" value="ECO:0007669"/>
    <property type="project" value="TreeGrafter"/>
</dbReference>
<dbReference type="PANTHER" id="PTHR35011:SF2">
    <property type="entry name" value="2,3-DIKETO-L-GULONATE TRAP TRANSPORTER SMALL PERMEASE PROTEIN YIAM"/>
    <property type="match status" value="1"/>
</dbReference>
<keyword evidence="4" id="KW-0997">Cell inner membrane</keyword>
<evidence type="ECO:0000259" key="10">
    <source>
        <dbReference type="Pfam" id="PF04290"/>
    </source>
</evidence>
<evidence type="ECO:0000256" key="8">
    <source>
        <dbReference type="ARBA" id="ARBA00038436"/>
    </source>
</evidence>
<organism evidence="11 12">
    <name type="scientific">Salicibibacter cibarius</name>
    <dbReference type="NCBI Taxonomy" id="2743000"/>
    <lineage>
        <taxon>Bacteria</taxon>
        <taxon>Bacillati</taxon>
        <taxon>Bacillota</taxon>
        <taxon>Bacilli</taxon>
        <taxon>Bacillales</taxon>
        <taxon>Bacillaceae</taxon>
        <taxon>Salicibibacter</taxon>
    </lineage>
</organism>
<dbReference type="EMBL" id="CP054705">
    <property type="protein sequence ID" value="QQK74704.1"/>
    <property type="molecule type" value="Genomic_DNA"/>
</dbReference>
<dbReference type="KEGG" id="scia:HUG15_03185"/>
<gene>
    <name evidence="11" type="ORF">HUG15_03185</name>
</gene>
<keyword evidence="3" id="KW-1003">Cell membrane</keyword>
<evidence type="ECO:0000256" key="4">
    <source>
        <dbReference type="ARBA" id="ARBA00022519"/>
    </source>
</evidence>
<evidence type="ECO:0000256" key="7">
    <source>
        <dbReference type="ARBA" id="ARBA00023136"/>
    </source>
</evidence>